<dbReference type="EMBL" id="CACVKT020005131">
    <property type="protein sequence ID" value="CAC5393337.1"/>
    <property type="molecule type" value="Genomic_DNA"/>
</dbReference>
<protein>
    <recommendedName>
        <fullName evidence="4">DZIP3-like HEPN domain-containing protein</fullName>
    </recommendedName>
</protein>
<dbReference type="GO" id="GO:0000209">
    <property type="term" value="P:protein polyubiquitination"/>
    <property type="evidence" value="ECO:0007669"/>
    <property type="project" value="TreeGrafter"/>
</dbReference>
<organism evidence="2 3">
    <name type="scientific">Mytilus coruscus</name>
    <name type="common">Sea mussel</name>
    <dbReference type="NCBI Taxonomy" id="42192"/>
    <lineage>
        <taxon>Eukaryota</taxon>
        <taxon>Metazoa</taxon>
        <taxon>Spiralia</taxon>
        <taxon>Lophotrochozoa</taxon>
        <taxon>Mollusca</taxon>
        <taxon>Bivalvia</taxon>
        <taxon>Autobranchia</taxon>
        <taxon>Pteriomorphia</taxon>
        <taxon>Mytilida</taxon>
        <taxon>Mytiloidea</taxon>
        <taxon>Mytilidae</taxon>
        <taxon>Mytilinae</taxon>
        <taxon>Mytilus</taxon>
    </lineage>
</organism>
<gene>
    <name evidence="2" type="ORF">MCOR_28207</name>
</gene>
<dbReference type="PANTHER" id="PTHR24104">
    <property type="entry name" value="E3 UBIQUITIN-PROTEIN LIGASE NHLRC1-RELATED"/>
    <property type="match status" value="1"/>
</dbReference>
<dbReference type="InterPro" id="IPR011042">
    <property type="entry name" value="6-blade_b-propeller_TolB-like"/>
</dbReference>
<evidence type="ECO:0000256" key="1">
    <source>
        <dbReference type="SAM" id="MobiDB-lite"/>
    </source>
</evidence>
<dbReference type="SUPFAM" id="SSF101898">
    <property type="entry name" value="NHL repeat"/>
    <property type="match status" value="1"/>
</dbReference>
<dbReference type="PANTHER" id="PTHR24104:SF25">
    <property type="entry name" value="PROTEIN LIN-41"/>
    <property type="match status" value="1"/>
</dbReference>
<reference evidence="2 3" key="1">
    <citation type="submission" date="2020-06" db="EMBL/GenBank/DDBJ databases">
        <authorList>
            <person name="Li R."/>
            <person name="Bekaert M."/>
        </authorList>
    </citation>
    <scope>NUCLEOTIDE SEQUENCE [LARGE SCALE GENOMIC DNA]</scope>
    <source>
        <strain evidence="3">wild</strain>
    </source>
</reference>
<evidence type="ECO:0000313" key="2">
    <source>
        <dbReference type="EMBL" id="CAC5393337.1"/>
    </source>
</evidence>
<dbReference type="OrthoDB" id="6103839at2759"/>
<dbReference type="Gene3D" id="2.120.10.30">
    <property type="entry name" value="TolB, C-terminal domain"/>
    <property type="match status" value="1"/>
</dbReference>
<feature type="region of interest" description="Disordered" evidence="1">
    <location>
        <begin position="197"/>
        <end position="225"/>
    </location>
</feature>
<sequence length="503" mass="57502">MDSAYVAEIEEKILQTKEHVFISSCMLKYEKLCCEYWRNKCAEFERAQVQVIEKKARALHMKDHKVFSKSMEKDCHKTMEEIQKFKTIVDNIDILIKVFGKSEDVNTLLVNEDIQRVPVFLQLDLPASWNRTKVLEYLDEMRINGTSDMNIKIMAVSPDDLNNYSEIAKTVLNKVDLLKDEVQKLLSGMLLEAAIDPKQSAEVEETSEINSEDEHDEAEQADHPSAIDDCQTRTEFMVESVRFKSYFQFDISRRQKLQLEPIQNSLISDCVITNNQLVFTDYFNNILHIYNINGSHNRDIRLSNHPKCISVIKDTDVAVSYNRDIEIIDINTGEVKNTIVTRGVTSGISYQNGLMYVVICHQKIDVMKMTGEIVRSIHCPFQSLYISLSTDTDSLLLTDPLTLTLYCCDLYGSVKWKFTNDKMQMPTGVTTDANGNVYVVCNESNNVIVVSADGNHHKELLTEKDRLQKPTGIYYNNSNDCLLVCNGGNCDAFLFDIKHLAKN</sequence>
<keyword evidence="3" id="KW-1185">Reference proteome</keyword>
<proteinExistence type="predicted"/>
<dbReference type="InterPro" id="IPR050952">
    <property type="entry name" value="TRIM-NHL_E3_ligases"/>
</dbReference>
<dbReference type="GO" id="GO:0043161">
    <property type="term" value="P:proteasome-mediated ubiquitin-dependent protein catabolic process"/>
    <property type="evidence" value="ECO:0007669"/>
    <property type="project" value="TreeGrafter"/>
</dbReference>
<name>A0A6J8CEI5_MYTCO</name>
<dbReference type="AlphaFoldDB" id="A0A6J8CEI5"/>
<dbReference type="Proteomes" id="UP000507470">
    <property type="component" value="Unassembled WGS sequence"/>
</dbReference>
<evidence type="ECO:0008006" key="4">
    <source>
        <dbReference type="Google" id="ProtNLM"/>
    </source>
</evidence>
<feature type="compositionally biased region" description="Acidic residues" evidence="1">
    <location>
        <begin position="202"/>
        <end position="217"/>
    </location>
</feature>
<evidence type="ECO:0000313" key="3">
    <source>
        <dbReference type="Proteomes" id="UP000507470"/>
    </source>
</evidence>
<dbReference type="GO" id="GO:0061630">
    <property type="term" value="F:ubiquitin protein ligase activity"/>
    <property type="evidence" value="ECO:0007669"/>
    <property type="project" value="TreeGrafter"/>
</dbReference>
<dbReference type="GO" id="GO:0008270">
    <property type="term" value="F:zinc ion binding"/>
    <property type="evidence" value="ECO:0007669"/>
    <property type="project" value="UniProtKB-KW"/>
</dbReference>
<accession>A0A6J8CEI5</accession>